<dbReference type="CDD" id="cd02961">
    <property type="entry name" value="PDI_a_family"/>
    <property type="match status" value="1"/>
</dbReference>
<feature type="region of interest" description="Disordered" evidence="5">
    <location>
        <begin position="412"/>
        <end position="440"/>
    </location>
</feature>
<evidence type="ECO:0000259" key="7">
    <source>
        <dbReference type="PROSITE" id="PS51352"/>
    </source>
</evidence>
<dbReference type="PANTHER" id="PTHR18929">
    <property type="entry name" value="PROTEIN DISULFIDE ISOMERASE"/>
    <property type="match status" value="1"/>
</dbReference>
<accession>A0A8T0JEB2</accession>
<dbReference type="EMBL" id="CM026421">
    <property type="protein sequence ID" value="KAG0593333.1"/>
    <property type="molecule type" value="Genomic_DNA"/>
</dbReference>
<evidence type="ECO:0000256" key="6">
    <source>
        <dbReference type="SAM" id="SignalP"/>
    </source>
</evidence>
<feature type="domain" description="Thioredoxin" evidence="7">
    <location>
        <begin position="23"/>
        <end position="146"/>
    </location>
</feature>
<evidence type="ECO:0000313" key="8">
    <source>
        <dbReference type="EMBL" id="KAG0593333.1"/>
    </source>
</evidence>
<feature type="chain" id="PRO_5035713927" description="Thioredoxin domain-containing protein" evidence="6">
    <location>
        <begin position="27"/>
        <end position="440"/>
    </location>
</feature>
<dbReference type="Gene3D" id="3.40.30.10">
    <property type="entry name" value="Glutaredoxin"/>
    <property type="match status" value="2"/>
</dbReference>
<comment type="caution">
    <text evidence="8">The sequence shown here is derived from an EMBL/GenBank/DDBJ whole genome shotgun (WGS) entry which is preliminary data.</text>
</comment>
<dbReference type="Proteomes" id="UP000822688">
    <property type="component" value="Chromosome 1"/>
</dbReference>
<organism evidence="8 9">
    <name type="scientific">Ceratodon purpureus</name>
    <name type="common">Fire moss</name>
    <name type="synonym">Dicranum purpureum</name>
    <dbReference type="NCBI Taxonomy" id="3225"/>
    <lineage>
        <taxon>Eukaryota</taxon>
        <taxon>Viridiplantae</taxon>
        <taxon>Streptophyta</taxon>
        <taxon>Embryophyta</taxon>
        <taxon>Bryophyta</taxon>
        <taxon>Bryophytina</taxon>
        <taxon>Bryopsida</taxon>
        <taxon>Dicranidae</taxon>
        <taxon>Pseudoditrichales</taxon>
        <taxon>Ditrichaceae</taxon>
        <taxon>Ceratodon</taxon>
    </lineage>
</organism>
<evidence type="ECO:0000256" key="3">
    <source>
        <dbReference type="ARBA" id="ARBA00023157"/>
    </source>
</evidence>
<dbReference type="PROSITE" id="PS51352">
    <property type="entry name" value="THIOREDOXIN_2"/>
    <property type="match status" value="1"/>
</dbReference>
<dbReference type="Pfam" id="PF00085">
    <property type="entry name" value="Thioredoxin"/>
    <property type="match status" value="1"/>
</dbReference>
<evidence type="ECO:0000313" key="9">
    <source>
        <dbReference type="Proteomes" id="UP000822688"/>
    </source>
</evidence>
<evidence type="ECO:0000256" key="1">
    <source>
        <dbReference type="ARBA" id="ARBA00006347"/>
    </source>
</evidence>
<keyword evidence="4" id="KW-0676">Redox-active center</keyword>
<keyword evidence="3" id="KW-1015">Disulfide bond</keyword>
<protein>
    <recommendedName>
        <fullName evidence="7">Thioredoxin domain-containing protein</fullName>
    </recommendedName>
</protein>
<dbReference type="Pfam" id="PF13848">
    <property type="entry name" value="Thioredoxin_6"/>
    <property type="match status" value="1"/>
</dbReference>
<evidence type="ECO:0000256" key="4">
    <source>
        <dbReference type="ARBA" id="ARBA00023284"/>
    </source>
</evidence>
<keyword evidence="9" id="KW-1185">Reference proteome</keyword>
<name>A0A8T0JEB2_CERPU</name>
<dbReference type="PANTHER" id="PTHR18929:SF218">
    <property type="entry name" value="PROTEIN DISULFIDE-ISOMERASE 5-2"/>
    <property type="match status" value="1"/>
</dbReference>
<dbReference type="AlphaFoldDB" id="A0A8T0JEB2"/>
<dbReference type="InterPro" id="IPR036249">
    <property type="entry name" value="Thioredoxin-like_sf"/>
</dbReference>
<evidence type="ECO:0000256" key="2">
    <source>
        <dbReference type="ARBA" id="ARBA00022729"/>
    </source>
</evidence>
<dbReference type="InterPro" id="IPR013766">
    <property type="entry name" value="Thioredoxin_domain"/>
</dbReference>
<dbReference type="SUPFAM" id="SSF52833">
    <property type="entry name" value="Thioredoxin-like"/>
    <property type="match status" value="1"/>
</dbReference>
<feature type="signal peptide" evidence="6">
    <location>
        <begin position="1"/>
        <end position="26"/>
    </location>
</feature>
<proteinExistence type="inferred from homology"/>
<dbReference type="FunFam" id="3.40.30.10:FF:000107">
    <property type="entry name" value="Protein disulfide-isomerase 5-2"/>
    <property type="match status" value="1"/>
</dbReference>
<dbReference type="GO" id="GO:0034976">
    <property type="term" value="P:response to endoplasmic reticulum stress"/>
    <property type="evidence" value="ECO:0007669"/>
    <property type="project" value="TreeGrafter"/>
</dbReference>
<keyword evidence="2 6" id="KW-0732">Signal</keyword>
<sequence length="440" mass="49031">MSAAMAGGTKLLALLLLLHIAVLSSGVQLEDLEEAADLGSVVELTGESIETTISKHDYILVDFYAPWCKFCQSLSPQLDQAAPLLADGEPPIVVAKINADKYRSAVEKYDISVYPTLKFFANGYPTDYDGPHSAHALVTHVRRLTAPAIVVYTSESRFRDFLDTHGSELPIFVGFGLEASVLEKLAHKYRNKAWFAVLGEYSEKAHENFQFDERHALVVLRGVNEVQDVFYGPFEGPDLANFVKRNLPALVTPVNFDSLKFLTEDGRPNVVTVLDSNSSVEADAFIKKMRVAAKENRDFIFSSIVASEWPKFVRPFALGRKPVLPTVIIWNKKLYAKNDKVDAFVGDKMESSLSELLQGYRENTIKLHEVKAPTFYEKATENTTQMLQAIALLVVLFFQWFRKNKEHAAALREETPARAEPNAPAPGFVDASSADSHKED</sequence>
<evidence type="ECO:0000256" key="5">
    <source>
        <dbReference type="SAM" id="MobiDB-lite"/>
    </source>
</evidence>
<dbReference type="GO" id="GO:0005783">
    <property type="term" value="C:endoplasmic reticulum"/>
    <property type="evidence" value="ECO:0007669"/>
    <property type="project" value="TreeGrafter"/>
</dbReference>
<reference evidence="8" key="1">
    <citation type="submission" date="2020-06" db="EMBL/GenBank/DDBJ databases">
        <title>WGS assembly of Ceratodon purpureus strain R40.</title>
        <authorList>
            <person name="Carey S.B."/>
            <person name="Jenkins J."/>
            <person name="Shu S."/>
            <person name="Lovell J.T."/>
            <person name="Sreedasyam A."/>
            <person name="Maumus F."/>
            <person name="Tiley G.P."/>
            <person name="Fernandez-Pozo N."/>
            <person name="Barry K."/>
            <person name="Chen C."/>
            <person name="Wang M."/>
            <person name="Lipzen A."/>
            <person name="Daum C."/>
            <person name="Saski C.A."/>
            <person name="Payton A.C."/>
            <person name="Mcbreen J.C."/>
            <person name="Conrad R.E."/>
            <person name="Kollar L.M."/>
            <person name="Olsson S."/>
            <person name="Huttunen S."/>
            <person name="Landis J.B."/>
            <person name="Wickett N.J."/>
            <person name="Johnson M.G."/>
            <person name="Rensing S.A."/>
            <person name="Grimwood J."/>
            <person name="Schmutz J."/>
            <person name="Mcdaniel S.F."/>
        </authorList>
    </citation>
    <scope>NUCLEOTIDE SEQUENCE</scope>
    <source>
        <strain evidence="8">R40</strain>
    </source>
</reference>
<dbReference type="GO" id="GO:0006457">
    <property type="term" value="P:protein folding"/>
    <property type="evidence" value="ECO:0007669"/>
    <property type="project" value="TreeGrafter"/>
</dbReference>
<comment type="similarity">
    <text evidence="1">Belongs to the protein disulfide isomerase family.</text>
</comment>
<dbReference type="GO" id="GO:0003756">
    <property type="term" value="F:protein disulfide isomerase activity"/>
    <property type="evidence" value="ECO:0007669"/>
    <property type="project" value="TreeGrafter"/>
</dbReference>
<dbReference type="PRINTS" id="PR00421">
    <property type="entry name" value="THIOREDOXIN"/>
</dbReference>
<gene>
    <name evidence="8" type="ORF">KC19_1G322000</name>
</gene>